<sequence length="65" mass="7662">MSNFWVNLYKFPRFLVGVFLGFFLTTFQPIFKLLKNKKRVIIFTIIMLAIIGIGHRIINKMIGIE</sequence>
<comment type="similarity">
    <text evidence="2">Belongs to the ycf33 family.</text>
</comment>
<reference evidence="6" key="1">
    <citation type="journal article" date="2015" name="J. Phycol.">
        <title>The Choreocolax polysiphoniae plastid forces a reevaluation of the evolutionary pathways to parasitism in red algae.</title>
        <authorList>
            <person name="Salomaki E.D."/>
            <person name="Nickles K.R."/>
            <person name="Lane C.E."/>
        </authorList>
    </citation>
    <scope>NUCLEOTIDE SEQUENCE</scope>
</reference>
<keyword evidence="5" id="KW-0472">Membrane</keyword>
<dbReference type="GO" id="GO:0009536">
    <property type="term" value="C:plastid"/>
    <property type="evidence" value="ECO:0007669"/>
    <property type="project" value="UniProtKB-SubCell"/>
</dbReference>
<accession>A0A0B5VQK3</accession>
<dbReference type="GeneID" id="23629466"/>
<dbReference type="Pfam" id="PF05421">
    <property type="entry name" value="DUF751"/>
    <property type="match status" value="1"/>
</dbReference>
<gene>
    <name evidence="6" type="primary">ycf33</name>
</gene>
<comment type="subcellular location">
    <subcellularLocation>
        <location evidence="1">Plastid</location>
    </subcellularLocation>
</comment>
<geneLocation type="plastid" evidence="6"/>
<dbReference type="InterPro" id="IPR008470">
    <property type="entry name" value="Uncharacterised_Ycf33"/>
</dbReference>
<evidence type="ECO:0000256" key="2">
    <source>
        <dbReference type="ARBA" id="ARBA00010985"/>
    </source>
</evidence>
<protein>
    <recommendedName>
        <fullName evidence="3">Uncharacterized protein ycf33</fullName>
    </recommendedName>
</protein>
<organism evidence="6">
    <name type="scientific">Vertebrata lanosa</name>
    <dbReference type="NCBI Taxonomy" id="1261582"/>
    <lineage>
        <taxon>Eukaryota</taxon>
        <taxon>Rhodophyta</taxon>
        <taxon>Florideophyceae</taxon>
        <taxon>Rhodymeniophycidae</taxon>
        <taxon>Ceramiales</taxon>
        <taxon>Rhodomelaceae</taxon>
        <taxon>Polysiphonioideae</taxon>
        <taxon>Vertebrata</taxon>
    </lineage>
</organism>
<dbReference type="EMBL" id="KP308097">
    <property type="protein sequence ID" value="AJH65892.1"/>
    <property type="molecule type" value="Genomic_DNA"/>
</dbReference>
<proteinExistence type="inferred from homology"/>
<evidence type="ECO:0000313" key="6">
    <source>
        <dbReference type="EMBL" id="AJH65892.1"/>
    </source>
</evidence>
<dbReference type="RefSeq" id="YP_009122134.1">
    <property type="nucleotide sequence ID" value="NC_026523.1"/>
</dbReference>
<evidence type="ECO:0000256" key="4">
    <source>
        <dbReference type="ARBA" id="ARBA00022640"/>
    </source>
</evidence>
<evidence type="ECO:0000256" key="1">
    <source>
        <dbReference type="ARBA" id="ARBA00004474"/>
    </source>
</evidence>
<keyword evidence="4 6" id="KW-0934">Plastid</keyword>
<evidence type="ECO:0000256" key="5">
    <source>
        <dbReference type="SAM" id="Phobius"/>
    </source>
</evidence>
<dbReference type="AlphaFoldDB" id="A0A0B5VQK3"/>
<evidence type="ECO:0000256" key="3">
    <source>
        <dbReference type="ARBA" id="ARBA00021584"/>
    </source>
</evidence>
<feature type="transmembrane region" description="Helical" evidence="5">
    <location>
        <begin position="12"/>
        <end position="31"/>
    </location>
</feature>
<keyword evidence="5" id="KW-0812">Transmembrane</keyword>
<keyword evidence="5" id="KW-1133">Transmembrane helix</keyword>
<name>A0A0B5VQK3_9FLOR</name>
<feature type="transmembrane region" description="Helical" evidence="5">
    <location>
        <begin position="40"/>
        <end position="58"/>
    </location>
</feature>